<evidence type="ECO:0000256" key="1">
    <source>
        <dbReference type="ARBA" id="ARBA00004651"/>
    </source>
</evidence>
<comment type="caution">
    <text evidence="10">The sequence shown here is derived from an EMBL/GenBank/DDBJ whole genome shotgun (WGS) entry which is preliminary data.</text>
</comment>
<comment type="subcellular location">
    <subcellularLocation>
        <location evidence="1">Cell membrane</location>
        <topology evidence="1">Multi-pass membrane protein</topology>
    </subcellularLocation>
</comment>
<dbReference type="GO" id="GO:0055085">
    <property type="term" value="P:transmembrane transport"/>
    <property type="evidence" value="ECO:0007669"/>
    <property type="project" value="InterPro"/>
</dbReference>
<keyword evidence="7 8" id="KW-0472">Membrane</keyword>
<evidence type="ECO:0000256" key="3">
    <source>
        <dbReference type="ARBA" id="ARBA00022448"/>
    </source>
</evidence>
<keyword evidence="5 8" id="KW-0812">Transmembrane</keyword>
<feature type="transmembrane region" description="Helical" evidence="8">
    <location>
        <begin position="246"/>
        <end position="265"/>
    </location>
</feature>
<keyword evidence="3" id="KW-0813">Transport</keyword>
<evidence type="ECO:0000313" key="9">
    <source>
        <dbReference type="EMBL" id="GED70789.1"/>
    </source>
</evidence>
<protein>
    <submittedName>
        <fullName evidence="9">Membrane protein</fullName>
    </submittedName>
    <submittedName>
        <fullName evidence="10">Transporter</fullName>
    </submittedName>
</protein>
<feature type="transmembrane region" description="Helical" evidence="8">
    <location>
        <begin position="6"/>
        <end position="24"/>
    </location>
</feature>
<feature type="transmembrane region" description="Helical" evidence="8">
    <location>
        <begin position="118"/>
        <end position="140"/>
    </location>
</feature>
<reference evidence="11" key="1">
    <citation type="submission" date="2015-07" db="EMBL/GenBank/DDBJ databases">
        <title>Genome sequencing project for genomic taxonomy and phylogenomics of Bacillus-like bacteria.</title>
        <authorList>
            <person name="Liu B."/>
            <person name="Wang J."/>
            <person name="Zhu Y."/>
            <person name="Liu G."/>
            <person name="Chen Q."/>
            <person name="Chen Z."/>
            <person name="Lan J."/>
            <person name="Che J."/>
            <person name="Ge C."/>
            <person name="Shi H."/>
            <person name="Pan Z."/>
            <person name="Liu X."/>
        </authorList>
    </citation>
    <scope>NUCLEOTIDE SEQUENCE [LARGE SCALE GENOMIC DNA]</scope>
    <source>
        <strain evidence="11">DSM 9887</strain>
    </source>
</reference>
<feature type="transmembrane region" description="Helical" evidence="8">
    <location>
        <begin position="277"/>
        <end position="296"/>
    </location>
</feature>
<dbReference type="Proteomes" id="UP000319578">
    <property type="component" value="Unassembled WGS sequence"/>
</dbReference>
<keyword evidence="12" id="KW-1185">Reference proteome</keyword>
<dbReference type="PANTHER" id="PTHR36838">
    <property type="entry name" value="AUXIN EFFLUX CARRIER FAMILY PROTEIN"/>
    <property type="match status" value="1"/>
</dbReference>
<dbReference type="RefSeq" id="WP_049741375.1">
    <property type="nucleotide sequence ID" value="NZ_BJON01000018.1"/>
</dbReference>
<evidence type="ECO:0000313" key="10">
    <source>
        <dbReference type="EMBL" id="KNB69369.1"/>
    </source>
</evidence>
<dbReference type="OrthoDB" id="148377at2"/>
<name>A0A0K9YL05_9BACL</name>
<evidence type="ECO:0000256" key="8">
    <source>
        <dbReference type="SAM" id="Phobius"/>
    </source>
</evidence>
<evidence type="ECO:0000256" key="7">
    <source>
        <dbReference type="ARBA" id="ARBA00023136"/>
    </source>
</evidence>
<dbReference type="InterPro" id="IPR004776">
    <property type="entry name" value="Mem_transp_PIN-like"/>
</dbReference>
<keyword evidence="6 8" id="KW-1133">Transmembrane helix</keyword>
<organism evidence="10 11">
    <name type="scientific">Brevibacillus reuszeri</name>
    <dbReference type="NCBI Taxonomy" id="54915"/>
    <lineage>
        <taxon>Bacteria</taxon>
        <taxon>Bacillati</taxon>
        <taxon>Bacillota</taxon>
        <taxon>Bacilli</taxon>
        <taxon>Bacillales</taxon>
        <taxon>Paenibacillaceae</taxon>
        <taxon>Brevibacillus</taxon>
    </lineage>
</organism>
<dbReference type="EMBL" id="BJON01000018">
    <property type="protein sequence ID" value="GED70789.1"/>
    <property type="molecule type" value="Genomic_DNA"/>
</dbReference>
<dbReference type="PANTHER" id="PTHR36838:SF1">
    <property type="entry name" value="SLR1864 PROTEIN"/>
    <property type="match status" value="1"/>
</dbReference>
<feature type="transmembrane region" description="Helical" evidence="8">
    <location>
        <begin position="31"/>
        <end position="49"/>
    </location>
</feature>
<feature type="transmembrane region" description="Helical" evidence="8">
    <location>
        <begin position="55"/>
        <end position="79"/>
    </location>
</feature>
<proteinExistence type="inferred from homology"/>
<evidence type="ECO:0000256" key="2">
    <source>
        <dbReference type="ARBA" id="ARBA00010145"/>
    </source>
</evidence>
<reference evidence="10" key="2">
    <citation type="submission" date="2015-07" db="EMBL/GenBank/DDBJ databases">
        <title>MeaNS - Measles Nucleotide Surveillance Program.</title>
        <authorList>
            <person name="Tran T."/>
            <person name="Druce J."/>
        </authorList>
    </citation>
    <scope>NUCLEOTIDE SEQUENCE</scope>
    <source>
        <strain evidence="10">DSM 9887</strain>
    </source>
</reference>
<evidence type="ECO:0000256" key="6">
    <source>
        <dbReference type="ARBA" id="ARBA00022989"/>
    </source>
</evidence>
<sequence>MIFLEVILPVLLIFLSGYILQRIFKLDLKPISTLAIYILTTALVFRTFYKTQLDLQLFYIVVISMLLLGALILITQLTARFFHYDKQQESALMLSTAFMNSGNYGTPIILFAYGDAGFVYAVQIMVFHSIIMGVFGVYFASRGGGGVATAVKAIFKQPSNYAVVLAVLLQQLNVVIPESYYQAIDLVAQAAIPVIMLILGMQLANVSSRTFEWQGLSAASVIRLVASPILAYVICLFFPIDPLLQKVLIILAAMPSAATTAIYAIQFNMRPQFVSSSVLVTTVMSVGTLTFLLNLLH</sequence>
<dbReference type="Pfam" id="PF03547">
    <property type="entry name" value="Mem_trans"/>
    <property type="match status" value="1"/>
</dbReference>
<feature type="transmembrane region" description="Helical" evidence="8">
    <location>
        <begin position="91"/>
        <end position="112"/>
    </location>
</feature>
<evidence type="ECO:0000256" key="5">
    <source>
        <dbReference type="ARBA" id="ARBA00022692"/>
    </source>
</evidence>
<reference evidence="9 12" key="3">
    <citation type="submission" date="2019-06" db="EMBL/GenBank/DDBJ databases">
        <title>Whole genome shotgun sequence of Brevibacillus reuszeri NBRC 15719.</title>
        <authorList>
            <person name="Hosoyama A."/>
            <person name="Uohara A."/>
            <person name="Ohji S."/>
            <person name="Ichikawa N."/>
        </authorList>
    </citation>
    <scope>NUCLEOTIDE SEQUENCE [LARGE SCALE GENOMIC DNA]</scope>
    <source>
        <strain evidence="9 12">NBRC 15719</strain>
    </source>
</reference>
<dbReference type="EMBL" id="LGIQ01000011">
    <property type="protein sequence ID" value="KNB69369.1"/>
    <property type="molecule type" value="Genomic_DNA"/>
</dbReference>
<evidence type="ECO:0000256" key="4">
    <source>
        <dbReference type="ARBA" id="ARBA00022475"/>
    </source>
</evidence>
<accession>A0A0K9YL05</accession>
<dbReference type="GO" id="GO:0005886">
    <property type="term" value="C:plasma membrane"/>
    <property type="evidence" value="ECO:0007669"/>
    <property type="project" value="UniProtKB-SubCell"/>
</dbReference>
<dbReference type="STRING" id="54915.ADS79_26075"/>
<dbReference type="AlphaFoldDB" id="A0A0K9YL05"/>
<keyword evidence="4" id="KW-1003">Cell membrane</keyword>
<evidence type="ECO:0000313" key="11">
    <source>
        <dbReference type="Proteomes" id="UP000036834"/>
    </source>
</evidence>
<dbReference type="Gene3D" id="1.20.1530.20">
    <property type="match status" value="2"/>
</dbReference>
<feature type="transmembrane region" description="Helical" evidence="8">
    <location>
        <begin position="186"/>
        <end position="204"/>
    </location>
</feature>
<comment type="similarity">
    <text evidence="2">Belongs to the auxin efflux carrier (TC 2.A.69) family.</text>
</comment>
<gene>
    <name evidence="10" type="ORF">ADS79_26075</name>
    <name evidence="9" type="ORF">BRE01_44910</name>
</gene>
<feature type="transmembrane region" description="Helical" evidence="8">
    <location>
        <begin position="216"/>
        <end position="240"/>
    </location>
</feature>
<dbReference type="Proteomes" id="UP000036834">
    <property type="component" value="Unassembled WGS sequence"/>
</dbReference>
<dbReference type="InterPro" id="IPR038770">
    <property type="entry name" value="Na+/solute_symporter_sf"/>
</dbReference>
<dbReference type="PATRIC" id="fig|54915.3.peg.4383"/>
<evidence type="ECO:0000313" key="12">
    <source>
        <dbReference type="Proteomes" id="UP000319578"/>
    </source>
</evidence>